<dbReference type="Proteomes" id="UP000315295">
    <property type="component" value="Unassembled WGS sequence"/>
</dbReference>
<comment type="caution">
    <text evidence="2">The sequence shown here is derived from an EMBL/GenBank/DDBJ whole genome shotgun (WGS) entry which is preliminary data.</text>
</comment>
<evidence type="ECO:0000256" key="1">
    <source>
        <dbReference type="SAM" id="MobiDB-lite"/>
    </source>
</evidence>
<feature type="region of interest" description="Disordered" evidence="1">
    <location>
        <begin position="54"/>
        <end position="73"/>
    </location>
</feature>
<dbReference type="EMBL" id="VIEB01000468">
    <property type="protein sequence ID" value="TQD89829.1"/>
    <property type="molecule type" value="Genomic_DNA"/>
</dbReference>
<reference evidence="2 3" key="1">
    <citation type="journal article" date="2019" name="G3 (Bethesda)">
        <title>Sequencing of a Wild Apple (Malus baccata) Genome Unravels the Differences Between Cultivated and Wild Apple Species Regarding Disease Resistance and Cold Tolerance.</title>
        <authorList>
            <person name="Chen X."/>
        </authorList>
    </citation>
    <scope>NUCLEOTIDE SEQUENCE [LARGE SCALE GENOMIC DNA]</scope>
    <source>
        <strain evidence="3">cv. Shandingzi</strain>
        <tissue evidence="2">Leaves</tissue>
    </source>
</reference>
<evidence type="ECO:0000313" key="3">
    <source>
        <dbReference type="Proteomes" id="UP000315295"/>
    </source>
</evidence>
<accession>A0A540LU41</accession>
<evidence type="ECO:0000313" key="2">
    <source>
        <dbReference type="EMBL" id="TQD89829.1"/>
    </source>
</evidence>
<organism evidence="2 3">
    <name type="scientific">Malus baccata</name>
    <name type="common">Siberian crab apple</name>
    <name type="synonym">Pyrus baccata</name>
    <dbReference type="NCBI Taxonomy" id="106549"/>
    <lineage>
        <taxon>Eukaryota</taxon>
        <taxon>Viridiplantae</taxon>
        <taxon>Streptophyta</taxon>
        <taxon>Embryophyta</taxon>
        <taxon>Tracheophyta</taxon>
        <taxon>Spermatophyta</taxon>
        <taxon>Magnoliopsida</taxon>
        <taxon>eudicotyledons</taxon>
        <taxon>Gunneridae</taxon>
        <taxon>Pentapetalae</taxon>
        <taxon>rosids</taxon>
        <taxon>fabids</taxon>
        <taxon>Rosales</taxon>
        <taxon>Rosaceae</taxon>
        <taxon>Amygdaloideae</taxon>
        <taxon>Maleae</taxon>
        <taxon>Malus</taxon>
    </lineage>
</organism>
<proteinExistence type="predicted"/>
<protein>
    <submittedName>
        <fullName evidence="2">Uncharacterized protein</fullName>
    </submittedName>
</protein>
<name>A0A540LU41_MALBA</name>
<dbReference type="AlphaFoldDB" id="A0A540LU41"/>
<gene>
    <name evidence="2" type="ORF">C1H46_024595</name>
</gene>
<keyword evidence="3" id="KW-1185">Reference proteome</keyword>
<sequence length="73" mass="8046">MVLWLLGFEKGETKPESSLKSLFASSRLSLTHSLTKSDPTQPSIPRMQPDVMVSPTVTEVPPKGLGIRHYGPR</sequence>